<feature type="transmembrane region" description="Helical" evidence="6">
    <location>
        <begin position="34"/>
        <end position="52"/>
    </location>
</feature>
<dbReference type="EMBL" id="CAXHTB010000020">
    <property type="protein sequence ID" value="CAL0327657.1"/>
    <property type="molecule type" value="Genomic_DNA"/>
</dbReference>
<dbReference type="InterPro" id="IPR017972">
    <property type="entry name" value="Cyt_P450_CS"/>
</dbReference>
<sequence>MLKKFKFAMKGKTSIQGQKYTKYKNTIPRDQNSILLMFLACFISILILFKPLQRSKKTLHLPPSPSKLPIIGNFHQLGTLPHRSFHALSQKYGPLMLLHLGHLPVLVISSADLAKEVMLTHDAIFASRHNSVAAKILFYGCKNVAFSPLGQMWRQKKKLLVSHILTQKRVESVQFIREEEVEAMVNKIYSKAWMSNGSCVNLREILVENIHNIICRCAFGSKNNDEDGNHRFEETVGKLMAQVTDFSVGDLFPLLGWIDVLSGKLEKFKSTFREMDAFFDDVISKRKMERKDSEKKDFLDILLQLQEDGELEIELTLDDIKGLLADMFLGGSDTNSTTLEWAMAELIKNPITMKKAQEEVRKVVGNKPKLDENDVNEMSYLKCVVKETLRLHPAAPFLAPRETTSSIKLRGYDIPYKTMVNINVWAIQRDPEFWEKPEEFIPERFENYNFNSKGRDFQFIPFGYGRRKCPGITFGLVSAEYVLANLLYSFDWKLSRSGEIVHDLDMSEAYGLTVKKKEPLFLVPMPYSVV</sequence>
<dbReference type="PANTHER" id="PTHR47955">
    <property type="entry name" value="CYTOCHROME P450 FAMILY 71 PROTEIN"/>
    <property type="match status" value="1"/>
</dbReference>
<dbReference type="GO" id="GO:0005506">
    <property type="term" value="F:iron ion binding"/>
    <property type="evidence" value="ECO:0007669"/>
    <property type="project" value="InterPro"/>
</dbReference>
<dbReference type="GO" id="GO:0004497">
    <property type="term" value="F:monooxygenase activity"/>
    <property type="evidence" value="ECO:0007669"/>
    <property type="project" value="UniProtKB-KW"/>
</dbReference>
<dbReference type="FunFam" id="1.10.630.10:FF:000011">
    <property type="entry name" value="Cytochrome P450 83B1"/>
    <property type="match status" value="1"/>
</dbReference>
<evidence type="ECO:0000256" key="4">
    <source>
        <dbReference type="PIRSR" id="PIRSR602401-1"/>
    </source>
</evidence>
<dbReference type="Proteomes" id="UP001497480">
    <property type="component" value="Unassembled WGS sequence"/>
</dbReference>
<protein>
    <recommendedName>
        <fullName evidence="9">Cytochrome P450</fullName>
    </recommendedName>
</protein>
<keyword evidence="3 4" id="KW-0408">Iron</keyword>
<dbReference type="SUPFAM" id="SSF48264">
    <property type="entry name" value="Cytochrome P450"/>
    <property type="match status" value="1"/>
</dbReference>
<comment type="similarity">
    <text evidence="1 5">Belongs to the cytochrome P450 family.</text>
</comment>
<keyword evidence="5" id="KW-0560">Oxidoreductase</keyword>
<dbReference type="PRINTS" id="PR00385">
    <property type="entry name" value="P450"/>
</dbReference>
<evidence type="ECO:0000256" key="6">
    <source>
        <dbReference type="SAM" id="Phobius"/>
    </source>
</evidence>
<keyword evidence="6" id="KW-1133">Transmembrane helix</keyword>
<dbReference type="PRINTS" id="PR00463">
    <property type="entry name" value="EP450I"/>
</dbReference>
<evidence type="ECO:0000256" key="1">
    <source>
        <dbReference type="ARBA" id="ARBA00010617"/>
    </source>
</evidence>
<dbReference type="InterPro" id="IPR036396">
    <property type="entry name" value="Cyt_P450_sf"/>
</dbReference>
<keyword evidence="2 4" id="KW-0479">Metal-binding</keyword>
<evidence type="ECO:0008006" key="9">
    <source>
        <dbReference type="Google" id="ProtNLM"/>
    </source>
</evidence>
<comment type="caution">
    <text evidence="7">The sequence shown here is derived from an EMBL/GenBank/DDBJ whole genome shotgun (WGS) entry which is preliminary data.</text>
</comment>
<keyword evidence="6" id="KW-0812">Transmembrane</keyword>
<evidence type="ECO:0000313" key="8">
    <source>
        <dbReference type="Proteomes" id="UP001497480"/>
    </source>
</evidence>
<organism evidence="7 8">
    <name type="scientific">Lupinus luteus</name>
    <name type="common">European yellow lupine</name>
    <dbReference type="NCBI Taxonomy" id="3873"/>
    <lineage>
        <taxon>Eukaryota</taxon>
        <taxon>Viridiplantae</taxon>
        <taxon>Streptophyta</taxon>
        <taxon>Embryophyta</taxon>
        <taxon>Tracheophyta</taxon>
        <taxon>Spermatophyta</taxon>
        <taxon>Magnoliopsida</taxon>
        <taxon>eudicotyledons</taxon>
        <taxon>Gunneridae</taxon>
        <taxon>Pentapetalae</taxon>
        <taxon>rosids</taxon>
        <taxon>fabids</taxon>
        <taxon>Fabales</taxon>
        <taxon>Fabaceae</taxon>
        <taxon>Papilionoideae</taxon>
        <taxon>50 kb inversion clade</taxon>
        <taxon>genistoids sensu lato</taxon>
        <taxon>core genistoids</taxon>
        <taxon>Genisteae</taxon>
        <taxon>Lupinus</taxon>
    </lineage>
</organism>
<dbReference type="Pfam" id="PF00067">
    <property type="entry name" value="p450"/>
    <property type="match status" value="1"/>
</dbReference>
<keyword evidence="4 5" id="KW-0349">Heme</keyword>
<keyword evidence="8" id="KW-1185">Reference proteome</keyword>
<dbReference type="PANTHER" id="PTHR47955:SF15">
    <property type="entry name" value="CYTOCHROME P450 71A2-LIKE"/>
    <property type="match status" value="1"/>
</dbReference>
<keyword evidence="5" id="KW-0503">Monooxygenase</keyword>
<proteinExistence type="inferred from homology"/>
<evidence type="ECO:0000256" key="3">
    <source>
        <dbReference type="ARBA" id="ARBA00023004"/>
    </source>
</evidence>
<dbReference type="AlphaFoldDB" id="A0AAV1Y1B2"/>
<dbReference type="Gene3D" id="1.10.630.10">
    <property type="entry name" value="Cytochrome P450"/>
    <property type="match status" value="1"/>
</dbReference>
<evidence type="ECO:0000256" key="5">
    <source>
        <dbReference type="RuleBase" id="RU000461"/>
    </source>
</evidence>
<keyword evidence="6" id="KW-0472">Membrane</keyword>
<evidence type="ECO:0000313" key="7">
    <source>
        <dbReference type="EMBL" id="CAL0327657.1"/>
    </source>
</evidence>
<dbReference type="PROSITE" id="PS00086">
    <property type="entry name" value="CYTOCHROME_P450"/>
    <property type="match status" value="1"/>
</dbReference>
<name>A0AAV1Y1B2_LUPLU</name>
<evidence type="ECO:0000256" key="2">
    <source>
        <dbReference type="ARBA" id="ARBA00022723"/>
    </source>
</evidence>
<reference evidence="7 8" key="1">
    <citation type="submission" date="2024-03" db="EMBL/GenBank/DDBJ databases">
        <authorList>
            <person name="Martinez-Hernandez J."/>
        </authorList>
    </citation>
    <scope>NUCLEOTIDE SEQUENCE [LARGE SCALE GENOMIC DNA]</scope>
</reference>
<dbReference type="InterPro" id="IPR001128">
    <property type="entry name" value="Cyt_P450"/>
</dbReference>
<gene>
    <name evidence="7" type="ORF">LLUT_LOCUS28717</name>
</gene>
<dbReference type="GO" id="GO:0016705">
    <property type="term" value="F:oxidoreductase activity, acting on paired donors, with incorporation or reduction of molecular oxygen"/>
    <property type="evidence" value="ECO:0007669"/>
    <property type="project" value="InterPro"/>
</dbReference>
<feature type="binding site" description="axial binding residue" evidence="4">
    <location>
        <position position="469"/>
    </location>
    <ligand>
        <name>heme</name>
        <dbReference type="ChEBI" id="CHEBI:30413"/>
    </ligand>
    <ligandPart>
        <name>Fe</name>
        <dbReference type="ChEBI" id="CHEBI:18248"/>
    </ligandPart>
</feature>
<comment type="cofactor">
    <cofactor evidence="4">
        <name>heme</name>
        <dbReference type="ChEBI" id="CHEBI:30413"/>
    </cofactor>
</comment>
<accession>A0AAV1Y1B2</accession>
<dbReference type="CDD" id="cd11072">
    <property type="entry name" value="CYP71-like"/>
    <property type="match status" value="1"/>
</dbReference>
<dbReference type="GO" id="GO:0020037">
    <property type="term" value="F:heme binding"/>
    <property type="evidence" value="ECO:0007669"/>
    <property type="project" value="InterPro"/>
</dbReference>
<dbReference type="InterPro" id="IPR002401">
    <property type="entry name" value="Cyt_P450_E_grp-I"/>
</dbReference>